<dbReference type="InterPro" id="IPR033479">
    <property type="entry name" value="dCache_1"/>
</dbReference>
<keyword evidence="4" id="KW-1003">Cell membrane</keyword>
<keyword evidence="9 11" id="KW-1133">Transmembrane helix</keyword>
<dbReference type="PANTHER" id="PTHR43065">
    <property type="entry name" value="SENSOR HISTIDINE KINASE"/>
    <property type="match status" value="1"/>
</dbReference>
<name>A0ABZ0YKT6_9GAMM</name>
<evidence type="ECO:0000259" key="12">
    <source>
        <dbReference type="PROSITE" id="PS50109"/>
    </source>
</evidence>
<dbReference type="InterPro" id="IPR005467">
    <property type="entry name" value="His_kinase_dom"/>
</dbReference>
<dbReference type="EMBL" id="CP140255">
    <property type="protein sequence ID" value="WQH12348.1"/>
    <property type="molecule type" value="Genomic_DNA"/>
</dbReference>
<evidence type="ECO:0000256" key="11">
    <source>
        <dbReference type="SAM" id="Phobius"/>
    </source>
</evidence>
<evidence type="ECO:0000313" key="15">
    <source>
        <dbReference type="Proteomes" id="UP001324794"/>
    </source>
</evidence>
<dbReference type="RefSeq" id="WP_133731932.1">
    <property type="nucleotide sequence ID" value="NZ_CP140255.1"/>
</dbReference>
<dbReference type="Pfam" id="PF02743">
    <property type="entry name" value="dCache_1"/>
    <property type="match status" value="1"/>
</dbReference>
<dbReference type="GO" id="GO:0005524">
    <property type="term" value="F:ATP binding"/>
    <property type="evidence" value="ECO:0007669"/>
    <property type="project" value="UniProtKB-KW"/>
</dbReference>
<evidence type="ECO:0000256" key="8">
    <source>
        <dbReference type="ARBA" id="ARBA00022777"/>
    </source>
</evidence>
<sequence length="654" mass="71463">MARTVLMIRQQINLGFALVLIMALLIIFVVVDLRVKPDLIQQQQQQLAVNQDQLISLISAKLGQTELLASTIALAASQLPKDEALFKALFPPIINNRGDSVIAGGGIWPEPGAFTEEAQRRSFFWARSAGNMRYLDDYNDPDGVGYHTQQWYQVGRNAPIDRCSWSKAYTDPFTDIPMVTCTLPMQENGSFSGVATVDMRLDGIKEILARYGSEQGGYAFALDSTGQMLSFPLSEAQLEHSAGSLMTARELGQQLPWLSETLDRAADLQSPTVVALRNDGILGEAAYVNLVKHPQTGWRIGLVVPQSRMTASAESMGLFLMLAIGALLVIVGIVAAIISRNLLGLIQQTTQQIRELTHGETAQALDTGTMNEIGELRQAVNAYGDKLKSLLTHLENVKDELVQSEKLASLGSLVSGIAHELNTPIGNAMMSSTAIADAKRHFSRQLSHQVTRNDLNNFIEDVGEGAEIIERNMARAAELIGAFKQLAVDQESANRREFDLYSLVKEVNLSMRPTLQRTPYRLDVDVPEGLHFDSYPGALSQVLINLINNAVVHAFSERSQGCIQITARVRPNNWVSLSVSDDGCGIPLELQKHIFDPFYTTKLGQGGSGLGLHITFNLITGVLGGRIDVDSVEGRGSRFTVTLPKSAPRIVESG</sequence>
<evidence type="ECO:0000256" key="10">
    <source>
        <dbReference type="ARBA" id="ARBA00023136"/>
    </source>
</evidence>
<evidence type="ECO:0000313" key="14">
    <source>
        <dbReference type="EMBL" id="WQH12348.1"/>
    </source>
</evidence>
<dbReference type="Pfam" id="PF02518">
    <property type="entry name" value="HATPase_c"/>
    <property type="match status" value="1"/>
</dbReference>
<reference evidence="14 15" key="1">
    <citation type="submission" date="2023-11" db="EMBL/GenBank/DDBJ databases">
        <title>MicrobeMod: A computational toolkit for identifying prokaryotic methylation and restriction-modification with nanopore sequencing.</title>
        <authorList>
            <person name="Crits-Christoph A."/>
            <person name="Kang S.C."/>
            <person name="Lee H."/>
            <person name="Ostrov N."/>
        </authorList>
    </citation>
    <scope>NUCLEOTIDE SEQUENCE [LARGE SCALE GENOMIC DNA]</scope>
    <source>
        <strain evidence="14 15">ATCC BAA-805</strain>
    </source>
</reference>
<dbReference type="PANTHER" id="PTHR43065:SF47">
    <property type="match status" value="1"/>
</dbReference>
<feature type="domain" description="HAMP" evidence="13">
    <location>
        <begin position="340"/>
        <end position="392"/>
    </location>
</feature>
<dbReference type="EC" id="2.7.13.3" evidence="3"/>
<protein>
    <recommendedName>
        <fullName evidence="3">histidine kinase</fullName>
        <ecNumber evidence="3">2.7.13.3</ecNumber>
    </recommendedName>
</protein>
<proteinExistence type="predicted"/>
<keyword evidence="5" id="KW-0597">Phosphoprotein</keyword>
<dbReference type="InterPro" id="IPR003594">
    <property type="entry name" value="HATPase_dom"/>
</dbReference>
<keyword evidence="8" id="KW-0418">Kinase</keyword>
<keyword evidence="6" id="KW-0808">Transferase</keyword>
<evidence type="ECO:0000256" key="5">
    <source>
        <dbReference type="ARBA" id="ARBA00022553"/>
    </source>
</evidence>
<feature type="transmembrane region" description="Helical" evidence="11">
    <location>
        <begin position="316"/>
        <end position="338"/>
    </location>
</feature>
<evidence type="ECO:0000256" key="2">
    <source>
        <dbReference type="ARBA" id="ARBA00004651"/>
    </source>
</evidence>
<comment type="catalytic activity">
    <reaction evidence="1">
        <text>ATP + protein L-histidine = ADP + protein N-phospho-L-histidine.</text>
        <dbReference type="EC" id="2.7.13.3"/>
    </reaction>
</comment>
<evidence type="ECO:0000256" key="7">
    <source>
        <dbReference type="ARBA" id="ARBA00022692"/>
    </source>
</evidence>
<dbReference type="SMART" id="SM00304">
    <property type="entry name" value="HAMP"/>
    <property type="match status" value="1"/>
</dbReference>
<dbReference type="InterPro" id="IPR004358">
    <property type="entry name" value="Sig_transdc_His_kin-like_C"/>
</dbReference>
<gene>
    <name evidence="14" type="ORF">SR894_19680</name>
</gene>
<dbReference type="Gene3D" id="3.30.565.10">
    <property type="entry name" value="Histidine kinase-like ATPase, C-terminal domain"/>
    <property type="match status" value="1"/>
</dbReference>
<feature type="domain" description="Histidine kinase" evidence="12">
    <location>
        <begin position="416"/>
        <end position="647"/>
    </location>
</feature>
<evidence type="ECO:0000256" key="9">
    <source>
        <dbReference type="ARBA" id="ARBA00022989"/>
    </source>
</evidence>
<keyword evidence="7 11" id="KW-0812">Transmembrane</keyword>
<dbReference type="InterPro" id="IPR003660">
    <property type="entry name" value="HAMP_dom"/>
</dbReference>
<evidence type="ECO:0000256" key="1">
    <source>
        <dbReference type="ARBA" id="ARBA00000085"/>
    </source>
</evidence>
<evidence type="ECO:0000256" key="6">
    <source>
        <dbReference type="ARBA" id="ARBA00022679"/>
    </source>
</evidence>
<dbReference type="PROSITE" id="PS50885">
    <property type="entry name" value="HAMP"/>
    <property type="match status" value="1"/>
</dbReference>
<keyword evidence="14" id="KW-0547">Nucleotide-binding</keyword>
<organism evidence="14 15">
    <name type="scientific">Vreelandella neptunia</name>
    <dbReference type="NCBI Taxonomy" id="115551"/>
    <lineage>
        <taxon>Bacteria</taxon>
        <taxon>Pseudomonadati</taxon>
        <taxon>Pseudomonadota</taxon>
        <taxon>Gammaproteobacteria</taxon>
        <taxon>Oceanospirillales</taxon>
        <taxon>Halomonadaceae</taxon>
        <taxon>Vreelandella</taxon>
    </lineage>
</organism>
<comment type="subcellular location">
    <subcellularLocation>
        <location evidence="2">Cell membrane</location>
        <topology evidence="2">Multi-pass membrane protein</topology>
    </subcellularLocation>
</comment>
<dbReference type="Gene3D" id="3.30.450.20">
    <property type="entry name" value="PAS domain"/>
    <property type="match status" value="1"/>
</dbReference>
<evidence type="ECO:0000256" key="3">
    <source>
        <dbReference type="ARBA" id="ARBA00012438"/>
    </source>
</evidence>
<dbReference type="SUPFAM" id="SSF55874">
    <property type="entry name" value="ATPase domain of HSP90 chaperone/DNA topoisomerase II/histidine kinase"/>
    <property type="match status" value="1"/>
</dbReference>
<accession>A0ABZ0YKT6</accession>
<feature type="transmembrane region" description="Helical" evidence="11">
    <location>
        <begin position="12"/>
        <end position="31"/>
    </location>
</feature>
<evidence type="ECO:0000256" key="4">
    <source>
        <dbReference type="ARBA" id="ARBA00022475"/>
    </source>
</evidence>
<dbReference type="Gene3D" id="6.10.340.10">
    <property type="match status" value="1"/>
</dbReference>
<keyword evidence="15" id="KW-1185">Reference proteome</keyword>
<dbReference type="PRINTS" id="PR00344">
    <property type="entry name" value="BCTRLSENSOR"/>
</dbReference>
<dbReference type="InterPro" id="IPR003661">
    <property type="entry name" value="HisK_dim/P_dom"/>
</dbReference>
<dbReference type="CDD" id="cd00082">
    <property type="entry name" value="HisKA"/>
    <property type="match status" value="1"/>
</dbReference>
<keyword evidence="10 11" id="KW-0472">Membrane</keyword>
<dbReference type="Gene3D" id="1.10.287.130">
    <property type="match status" value="1"/>
</dbReference>
<dbReference type="SMART" id="SM00387">
    <property type="entry name" value="HATPase_c"/>
    <property type="match status" value="1"/>
</dbReference>
<dbReference type="InterPro" id="IPR036890">
    <property type="entry name" value="HATPase_C_sf"/>
</dbReference>
<dbReference type="PROSITE" id="PS50109">
    <property type="entry name" value="HIS_KIN"/>
    <property type="match status" value="1"/>
</dbReference>
<keyword evidence="14" id="KW-0067">ATP-binding</keyword>
<dbReference type="Proteomes" id="UP001324794">
    <property type="component" value="Chromosome"/>
</dbReference>
<evidence type="ECO:0000259" key="13">
    <source>
        <dbReference type="PROSITE" id="PS50885"/>
    </source>
</evidence>
<dbReference type="CDD" id="cd12913">
    <property type="entry name" value="PDC1_MCP_like"/>
    <property type="match status" value="1"/>
</dbReference>